<evidence type="ECO:0000313" key="2">
    <source>
        <dbReference type="Proteomes" id="UP000008075"/>
    </source>
</evidence>
<dbReference type="HOGENOM" id="CLU_2721379_0_0_6"/>
<dbReference type="KEGG" id="xne:XNC1_3052"/>
<proteinExistence type="predicted"/>
<keyword evidence="2" id="KW-1185">Reference proteome</keyword>
<gene>
    <name evidence="1" type="ordered locus">XNC1_3052</name>
</gene>
<reference evidence="1 2" key="1">
    <citation type="journal article" date="2011" name="PLoS ONE">
        <title>The entomopathogenic bacterial endosymbionts xenorhabdus and photorhabdus: convergent lifestyles from divergent genomes.</title>
        <authorList>
            <person name="Chaston J.M."/>
            <person name="Suen G."/>
            <person name="Tucker S.L."/>
            <person name="Andersen A.W."/>
            <person name="Bhasin A."/>
            <person name="Bode E."/>
            <person name="Bode H.B."/>
            <person name="Brachmann A.O."/>
            <person name="Cowles C.E."/>
            <person name="Cowles K.N."/>
            <person name="Darby C."/>
            <person name="de Leon L."/>
            <person name="Drace K."/>
            <person name="Du Z."/>
            <person name="Givaudan A."/>
            <person name="Herbert Tran E.E."/>
            <person name="Jewell K.A."/>
            <person name="Knack J.J."/>
            <person name="Krasomil-Osterfeld K.C."/>
            <person name="Kukor R."/>
            <person name="Lanois A."/>
            <person name="Latreille P."/>
            <person name="Leimgruber N.K."/>
            <person name="Lipke C.M."/>
            <person name="Liu R."/>
            <person name="Lu X."/>
            <person name="Martens E.C."/>
            <person name="Marri P.R."/>
            <person name="Medigue C."/>
            <person name="Menard M.L."/>
            <person name="Miller N.M."/>
            <person name="Morales-Soto N."/>
            <person name="Norton S."/>
            <person name="Ogier J.C."/>
            <person name="Orchard S.S."/>
            <person name="Park D."/>
            <person name="Park Y."/>
            <person name="Qurollo B.A."/>
            <person name="Sugar D.R."/>
            <person name="Richards G.R."/>
            <person name="Rouy Z."/>
            <person name="Slominski B."/>
            <person name="Slominski K."/>
            <person name="Snyder H."/>
            <person name="Tjaden B.C."/>
            <person name="van der Hoeven R."/>
            <person name="Welch R.D."/>
            <person name="Wheeler C."/>
            <person name="Xiang B."/>
            <person name="Barbazuk B."/>
            <person name="Gaudriault S."/>
            <person name="Goodner B."/>
            <person name="Slater S.C."/>
            <person name="Forst S."/>
            <person name="Goldman B.S."/>
            <person name="Goodrich-Blair H."/>
        </authorList>
    </citation>
    <scope>NUCLEOTIDE SEQUENCE [LARGE SCALE GENOMIC DNA]</scope>
    <source>
        <strain evidence="2">ATCC 19061 / DSM 3370 / CCUG 14189 / LMG 1036 / NCIMB 9965 / AN6</strain>
    </source>
</reference>
<name>D3VK47_XENNA</name>
<evidence type="ECO:0000313" key="1">
    <source>
        <dbReference type="EMBL" id="CBJ91106.1"/>
    </source>
</evidence>
<dbReference type="AlphaFoldDB" id="D3VK47"/>
<protein>
    <submittedName>
        <fullName evidence="1">Uncharacterized protein</fullName>
    </submittedName>
</protein>
<dbReference type="Proteomes" id="UP000008075">
    <property type="component" value="Chromosome"/>
</dbReference>
<sequence length="72" mass="8299">MADERRTAIDILALVVTFFGLRRVFKAAAGVGNMEAKGAFHHDMRTFLERAASSVRQWRDYNKSRARVFFFS</sequence>
<dbReference type="EMBL" id="FN667742">
    <property type="protein sequence ID" value="CBJ91106.1"/>
    <property type="molecule type" value="Genomic_DNA"/>
</dbReference>
<accession>D3VK47</accession>
<organism evidence="1 2">
    <name type="scientific">Xenorhabdus nematophila (strain ATCC 19061 / DSM 3370 / CCUG 14189 / LMG 1036 / NCIMB 9965 / AN6)</name>
    <dbReference type="NCBI Taxonomy" id="406817"/>
    <lineage>
        <taxon>Bacteria</taxon>
        <taxon>Pseudomonadati</taxon>
        <taxon>Pseudomonadota</taxon>
        <taxon>Gammaproteobacteria</taxon>
        <taxon>Enterobacterales</taxon>
        <taxon>Morganellaceae</taxon>
        <taxon>Xenorhabdus</taxon>
    </lineage>
</organism>